<proteinExistence type="predicted"/>
<accession>A0A9W4T9X7</accession>
<feature type="non-terminal residue" evidence="1">
    <location>
        <position position="63"/>
    </location>
</feature>
<gene>
    <name evidence="1" type="ORF">FWILDA_LOCUS17957</name>
</gene>
<dbReference type="OrthoDB" id="2435994at2759"/>
<dbReference type="Proteomes" id="UP001153678">
    <property type="component" value="Unassembled WGS sequence"/>
</dbReference>
<reference evidence="1" key="1">
    <citation type="submission" date="2022-08" db="EMBL/GenBank/DDBJ databases">
        <authorList>
            <person name="Kallberg Y."/>
            <person name="Tangrot J."/>
            <person name="Rosling A."/>
        </authorList>
    </citation>
    <scope>NUCLEOTIDE SEQUENCE</scope>
    <source>
        <strain evidence="1">Wild A</strain>
    </source>
</reference>
<sequence length="63" mass="7606">MSKQLHDWINNKDKLISVTLYIQKLNTDIHLKFLYIEDELIEWFTEARGQLKTVTRFIIQIKA</sequence>
<evidence type="ECO:0000313" key="2">
    <source>
        <dbReference type="Proteomes" id="UP001153678"/>
    </source>
</evidence>
<evidence type="ECO:0000313" key="1">
    <source>
        <dbReference type="EMBL" id="CAI2197199.1"/>
    </source>
</evidence>
<protein>
    <submittedName>
        <fullName evidence="1">11752_t:CDS:1</fullName>
    </submittedName>
</protein>
<dbReference type="EMBL" id="CAMKVN010015832">
    <property type="protein sequence ID" value="CAI2197199.1"/>
    <property type="molecule type" value="Genomic_DNA"/>
</dbReference>
<keyword evidence="2" id="KW-1185">Reference proteome</keyword>
<name>A0A9W4T9X7_9GLOM</name>
<comment type="caution">
    <text evidence="1">The sequence shown here is derived from an EMBL/GenBank/DDBJ whole genome shotgun (WGS) entry which is preliminary data.</text>
</comment>
<dbReference type="AlphaFoldDB" id="A0A9W4T9X7"/>
<organism evidence="1 2">
    <name type="scientific">Funneliformis geosporum</name>
    <dbReference type="NCBI Taxonomy" id="1117311"/>
    <lineage>
        <taxon>Eukaryota</taxon>
        <taxon>Fungi</taxon>
        <taxon>Fungi incertae sedis</taxon>
        <taxon>Mucoromycota</taxon>
        <taxon>Glomeromycotina</taxon>
        <taxon>Glomeromycetes</taxon>
        <taxon>Glomerales</taxon>
        <taxon>Glomeraceae</taxon>
        <taxon>Funneliformis</taxon>
    </lineage>
</organism>